<organism evidence="2 5">
    <name type="scientific">Adineta ricciae</name>
    <name type="common">Rotifer</name>
    <dbReference type="NCBI Taxonomy" id="249248"/>
    <lineage>
        <taxon>Eukaryota</taxon>
        <taxon>Metazoa</taxon>
        <taxon>Spiralia</taxon>
        <taxon>Gnathifera</taxon>
        <taxon>Rotifera</taxon>
        <taxon>Eurotatoria</taxon>
        <taxon>Bdelloidea</taxon>
        <taxon>Adinetida</taxon>
        <taxon>Adinetidae</taxon>
        <taxon>Adineta</taxon>
    </lineage>
</organism>
<dbReference type="Proteomes" id="UP000663852">
    <property type="component" value="Unassembled WGS sequence"/>
</dbReference>
<keyword evidence="4" id="KW-1185">Reference proteome</keyword>
<proteinExistence type="predicted"/>
<accession>A0A814SKR3</accession>
<comment type="caution">
    <text evidence="2">The sequence shown here is derived from an EMBL/GenBank/DDBJ whole genome shotgun (WGS) entry which is preliminary data.</text>
</comment>
<evidence type="ECO:0000313" key="5">
    <source>
        <dbReference type="Proteomes" id="UP000663852"/>
    </source>
</evidence>
<dbReference type="EMBL" id="CAJNOR010005296">
    <property type="protein sequence ID" value="CAF1555749.1"/>
    <property type="molecule type" value="Genomic_DNA"/>
</dbReference>
<evidence type="ECO:0000313" key="4">
    <source>
        <dbReference type="Proteomes" id="UP000663828"/>
    </source>
</evidence>
<reference evidence="2" key="1">
    <citation type="submission" date="2021-02" db="EMBL/GenBank/DDBJ databases">
        <authorList>
            <person name="Nowell W R."/>
        </authorList>
    </citation>
    <scope>NUCLEOTIDE SEQUENCE</scope>
</reference>
<dbReference type="OrthoDB" id="10015945at2759"/>
<dbReference type="EMBL" id="CAJNOJ010000119">
    <property type="protein sequence ID" value="CAF1149642.1"/>
    <property type="molecule type" value="Genomic_DNA"/>
</dbReference>
<dbReference type="Proteomes" id="UP000663828">
    <property type="component" value="Unassembled WGS sequence"/>
</dbReference>
<evidence type="ECO:0000256" key="1">
    <source>
        <dbReference type="SAM" id="Coils"/>
    </source>
</evidence>
<evidence type="ECO:0000313" key="2">
    <source>
        <dbReference type="EMBL" id="CAF1149642.1"/>
    </source>
</evidence>
<keyword evidence="1" id="KW-0175">Coiled coil</keyword>
<sequence length="413" mass="49155">MNFHTSYDDKDTIIHRLQTHISILEQQQNSNGYFSYEETPSLNDQFSTHNESQESAVALEKLLQKREYELEQLREQFNEHQQEADDKLQRTVAQFNNLEQKLTIVESDRDDLRRRLQILQDENDLLKSYMNRLPSEIEYEKLQQSHRILQDQLEQSNQTVTEYRKEKNQLKKQLVTYQRRIDEQQQQFSIKSQESMSDQSIFNAKCLTIDERIETQKKFEELNKIIQQLNEQLNKEKSNRKHDQHLNETNVHTVESLSIDLAKKEQTIKEMTNLLRQNRQELSDFRVRLLVNEQDQKQLNERLLNNAQFSKALHRIQETMDKLFLVLDFSSEMLNNDSTSSPDVLMLQLSNHKPKSDSTDPSVETVQKIDLYELDKLESKLDQIVDRLLSIRSELIARQFENDLRNATPCRLQ</sequence>
<dbReference type="AlphaFoldDB" id="A0A814SKR3"/>
<feature type="coiled-coil region" evidence="1">
    <location>
        <begin position="212"/>
        <end position="281"/>
    </location>
</feature>
<gene>
    <name evidence="2" type="ORF">EDS130_LOCUS22539</name>
    <name evidence="3" type="ORF">XAT740_LOCUS43239</name>
</gene>
<feature type="coiled-coil region" evidence="1">
    <location>
        <begin position="56"/>
        <end position="187"/>
    </location>
</feature>
<name>A0A814SKR3_ADIRI</name>
<evidence type="ECO:0000313" key="3">
    <source>
        <dbReference type="EMBL" id="CAF1555749.1"/>
    </source>
</evidence>
<protein>
    <submittedName>
        <fullName evidence="2">Uncharacterized protein</fullName>
    </submittedName>
</protein>